<name>A0A641MBD1_9BACE</name>
<reference evidence="1" key="1">
    <citation type="journal article" date="2019" name="Nat. Med.">
        <title>A library of human gut bacterial isolates paired with longitudinal multiomics data enables mechanistic microbiome research.</title>
        <authorList>
            <person name="Poyet M."/>
            <person name="Groussin M."/>
            <person name="Gibbons S.M."/>
            <person name="Avila-Pacheco J."/>
            <person name="Jiang X."/>
            <person name="Kearney S.M."/>
            <person name="Perrotta A.R."/>
            <person name="Berdy B."/>
            <person name="Zhao S."/>
            <person name="Lieberman T.D."/>
            <person name="Swanson P.K."/>
            <person name="Smith M."/>
            <person name="Roesemann S."/>
            <person name="Alexander J.E."/>
            <person name="Rich S.A."/>
            <person name="Livny J."/>
            <person name="Vlamakis H."/>
            <person name="Clish C."/>
            <person name="Bullock K."/>
            <person name="Deik A."/>
            <person name="Scott J."/>
            <person name="Pierce K.A."/>
            <person name="Xavier R.J."/>
            <person name="Alm E.J."/>
        </authorList>
    </citation>
    <scope>NUCLEOTIDE SEQUENCE</scope>
    <source>
        <strain evidence="1">BIOML-A21</strain>
    </source>
</reference>
<dbReference type="EMBL" id="VWMU01000395">
    <property type="protein sequence ID" value="KAA3706183.1"/>
    <property type="molecule type" value="Genomic_DNA"/>
</dbReference>
<accession>A0A641MBD1</accession>
<feature type="non-terminal residue" evidence="1">
    <location>
        <position position="37"/>
    </location>
</feature>
<proteinExistence type="predicted"/>
<comment type="caution">
    <text evidence="1">The sequence shown here is derived from an EMBL/GenBank/DDBJ whole genome shotgun (WGS) entry which is preliminary data.</text>
</comment>
<dbReference type="AlphaFoldDB" id="A0A641MBD1"/>
<organism evidence="1">
    <name type="scientific">Bacteroides salyersiae</name>
    <dbReference type="NCBI Taxonomy" id="291644"/>
    <lineage>
        <taxon>Bacteria</taxon>
        <taxon>Pseudomonadati</taxon>
        <taxon>Bacteroidota</taxon>
        <taxon>Bacteroidia</taxon>
        <taxon>Bacteroidales</taxon>
        <taxon>Bacteroidaceae</taxon>
        <taxon>Bacteroides</taxon>
    </lineage>
</organism>
<protein>
    <submittedName>
        <fullName evidence="1">Transcriptional regulator</fullName>
    </submittedName>
</protein>
<evidence type="ECO:0000313" key="1">
    <source>
        <dbReference type="EMBL" id="KAA3706183.1"/>
    </source>
</evidence>
<gene>
    <name evidence="1" type="ORF">F3F94_20520</name>
</gene>
<dbReference type="InterPro" id="IPR038533">
    <property type="entry name" value="UpxZ_sf"/>
</dbReference>
<dbReference type="Gene3D" id="1.25.40.810">
    <property type="entry name" value="UpxZ"/>
    <property type="match status" value="1"/>
</dbReference>
<sequence>MSLQSQIDALCHVTNELLNLGFDGTPLYSNRFCELNT</sequence>